<organism evidence="3 4">
    <name type="scientific">Luteimonas deserti</name>
    <dbReference type="NCBI Taxonomy" id="2752306"/>
    <lineage>
        <taxon>Bacteria</taxon>
        <taxon>Pseudomonadati</taxon>
        <taxon>Pseudomonadota</taxon>
        <taxon>Gammaproteobacteria</taxon>
        <taxon>Lysobacterales</taxon>
        <taxon>Lysobacteraceae</taxon>
        <taxon>Luteimonas</taxon>
    </lineage>
</organism>
<keyword evidence="3" id="KW-0808">Transferase</keyword>
<dbReference type="PANTHER" id="PTHR34047">
    <property type="entry name" value="NUCLEAR INTRON MATURASE 1, MITOCHONDRIAL-RELATED"/>
    <property type="match status" value="1"/>
</dbReference>
<dbReference type="SUPFAM" id="SSF56672">
    <property type="entry name" value="DNA/RNA polymerases"/>
    <property type="match status" value="1"/>
</dbReference>
<dbReference type="PANTHER" id="PTHR34047:SF8">
    <property type="entry name" value="PROTEIN YKFC"/>
    <property type="match status" value="1"/>
</dbReference>
<comment type="caution">
    <text evidence="3">The sequence shown here is derived from an EMBL/GenBank/DDBJ whole genome shotgun (WGS) entry which is preliminary data.</text>
</comment>
<dbReference type="EMBL" id="JACCJZ010000017">
    <property type="protein sequence ID" value="NYZ63174.1"/>
    <property type="molecule type" value="Genomic_DNA"/>
</dbReference>
<keyword evidence="3" id="KW-0695">RNA-directed DNA polymerase</keyword>
<dbReference type="PROSITE" id="PS50878">
    <property type="entry name" value="RT_POL"/>
    <property type="match status" value="1"/>
</dbReference>
<feature type="domain" description="Reverse transcriptase" evidence="2">
    <location>
        <begin position="1"/>
        <end position="213"/>
    </location>
</feature>
<evidence type="ECO:0000259" key="2">
    <source>
        <dbReference type="PROSITE" id="PS50878"/>
    </source>
</evidence>
<dbReference type="InterPro" id="IPR000477">
    <property type="entry name" value="RT_dom"/>
</dbReference>
<evidence type="ECO:0000313" key="4">
    <source>
        <dbReference type="Proteomes" id="UP000589896"/>
    </source>
</evidence>
<proteinExistence type="inferred from homology"/>
<dbReference type="RefSeq" id="WP_180545388.1">
    <property type="nucleotide sequence ID" value="NZ_JACCJZ010000017.1"/>
</dbReference>
<evidence type="ECO:0000313" key="3">
    <source>
        <dbReference type="EMBL" id="NYZ63174.1"/>
    </source>
</evidence>
<keyword evidence="3" id="KW-0548">Nucleotidyltransferase</keyword>
<dbReference type="InterPro" id="IPR051083">
    <property type="entry name" value="GrpII_Intron_Splice-Mob/Def"/>
</dbReference>
<sequence>MKIKDSKSVPRRISIPSIRDRIVLSQLNKIIRIAFPRESRSPLAGPYVRKIVSDLATVSLNETWTAGCDIKKFYDSINRVRLKKIIDSRLGGTPAAGLIDRAIQTPTVPLTYRSADKKKYLDASGVAQGLAISNALASIYLAEVDEAMQAMPVKYYRFVDDVLIVGSKEDAAKAQRSFAARVRARSLSVHKLGDKKSHHLPLVSSFSYLGYIFQLPSITVRSSTIERLLHSIAAKLSDYRHNSSRVLERRPYLTRESYRDVFMAELNERISGAISGDRKYGWVAYFSEINDLSALHRIDHAVKGMVSVAFGDMFPELKLKRFSRAYFEMRHRPYGGYVRNYDLIITPAEMIRFLSFRGRVGPGEKLSEEEIIRRYEAYRDNQIGQMLADEETIY</sequence>
<gene>
    <name evidence="3" type="ORF">H0E82_10415</name>
</gene>
<dbReference type="InterPro" id="IPR043502">
    <property type="entry name" value="DNA/RNA_pol_sf"/>
</dbReference>
<dbReference type="Proteomes" id="UP000589896">
    <property type="component" value="Unassembled WGS sequence"/>
</dbReference>
<protein>
    <submittedName>
        <fullName evidence="3">RNA-directed DNA polymerase</fullName>
    </submittedName>
</protein>
<reference evidence="3 4" key="1">
    <citation type="submission" date="2020-07" db="EMBL/GenBank/DDBJ databases">
        <title>isolation of Luteimonas sp. SJ-16.</title>
        <authorList>
            <person name="Huang X.-X."/>
            <person name="Xu L."/>
            <person name="Sun J.-Q."/>
        </authorList>
    </citation>
    <scope>NUCLEOTIDE SEQUENCE [LARGE SCALE GENOMIC DNA]</scope>
    <source>
        <strain evidence="3 4">SJ-16</strain>
    </source>
</reference>
<dbReference type="CDD" id="cd01646">
    <property type="entry name" value="RT_Bac_retron_I"/>
    <property type="match status" value="1"/>
</dbReference>
<dbReference type="AlphaFoldDB" id="A0A7Z0QQY8"/>
<dbReference type="GO" id="GO:0003964">
    <property type="term" value="F:RNA-directed DNA polymerase activity"/>
    <property type="evidence" value="ECO:0007669"/>
    <property type="project" value="UniProtKB-KW"/>
</dbReference>
<name>A0A7Z0QQY8_9GAMM</name>
<keyword evidence="4" id="KW-1185">Reference proteome</keyword>
<comment type="similarity">
    <text evidence="1">Belongs to the bacterial reverse transcriptase family.</text>
</comment>
<dbReference type="Pfam" id="PF00078">
    <property type="entry name" value="RVT_1"/>
    <property type="match status" value="1"/>
</dbReference>
<accession>A0A7Z0QQY8</accession>
<evidence type="ECO:0000256" key="1">
    <source>
        <dbReference type="ARBA" id="ARBA00034120"/>
    </source>
</evidence>